<dbReference type="AlphaFoldDB" id="A0A183LTI3"/>
<protein>
    <submittedName>
        <fullName evidence="1">Uncharacterized protein</fullName>
    </submittedName>
</protein>
<dbReference type="SUPFAM" id="SSF109604">
    <property type="entry name" value="HD-domain/PDEase-like"/>
    <property type="match status" value="1"/>
</dbReference>
<evidence type="ECO:0000313" key="2">
    <source>
        <dbReference type="Proteomes" id="UP000277204"/>
    </source>
</evidence>
<dbReference type="EMBL" id="UZAI01002801">
    <property type="protein sequence ID" value="VDO74769.1"/>
    <property type="molecule type" value="Genomic_DNA"/>
</dbReference>
<proteinExistence type="predicted"/>
<dbReference type="Gene3D" id="1.10.1300.10">
    <property type="entry name" value="3'5'-cyclic nucleotide phosphodiesterase, catalytic domain"/>
    <property type="match status" value="1"/>
</dbReference>
<reference evidence="1 2" key="1">
    <citation type="submission" date="2018-11" db="EMBL/GenBank/DDBJ databases">
        <authorList>
            <consortium name="Pathogen Informatics"/>
        </authorList>
    </citation>
    <scope>NUCLEOTIDE SEQUENCE [LARGE SCALE GENOMIC DNA]</scope>
    <source>
        <strain evidence="1 2">Zambia</strain>
    </source>
</reference>
<organism evidence="1 2">
    <name type="scientific">Schistosoma margrebowiei</name>
    <dbReference type="NCBI Taxonomy" id="48269"/>
    <lineage>
        <taxon>Eukaryota</taxon>
        <taxon>Metazoa</taxon>
        <taxon>Spiralia</taxon>
        <taxon>Lophotrochozoa</taxon>
        <taxon>Platyhelminthes</taxon>
        <taxon>Trematoda</taxon>
        <taxon>Digenea</taxon>
        <taxon>Strigeidida</taxon>
        <taxon>Schistosomatoidea</taxon>
        <taxon>Schistosomatidae</taxon>
        <taxon>Schistosoma</taxon>
    </lineage>
</organism>
<dbReference type="Pfam" id="PF00233">
    <property type="entry name" value="PDEase_I"/>
    <property type="match status" value="1"/>
</dbReference>
<dbReference type="GO" id="GO:0004114">
    <property type="term" value="F:3',5'-cyclic-nucleotide phosphodiesterase activity"/>
    <property type="evidence" value="ECO:0007669"/>
    <property type="project" value="InterPro"/>
</dbReference>
<sequence>MSASVLEKHHAKFGLCILQENGLSNALELKDWEFVRDCFLKLIPATDITYQGVYQKQFKVSWSVSSFFQLFLAYLTNNKSKLFDVGLENFVEFL</sequence>
<keyword evidence="2" id="KW-1185">Reference proteome</keyword>
<name>A0A183LTI3_9TREM</name>
<dbReference type="GO" id="GO:0007165">
    <property type="term" value="P:signal transduction"/>
    <property type="evidence" value="ECO:0007669"/>
    <property type="project" value="InterPro"/>
</dbReference>
<dbReference type="Proteomes" id="UP000277204">
    <property type="component" value="Unassembled WGS sequence"/>
</dbReference>
<dbReference type="STRING" id="48269.A0A183LTI3"/>
<accession>A0A183LTI3</accession>
<dbReference type="InterPro" id="IPR036971">
    <property type="entry name" value="PDEase_catalytic_dom_sf"/>
</dbReference>
<dbReference type="InterPro" id="IPR002073">
    <property type="entry name" value="PDEase_catalytic_dom"/>
</dbReference>
<evidence type="ECO:0000313" key="1">
    <source>
        <dbReference type="EMBL" id="VDO74769.1"/>
    </source>
</evidence>
<gene>
    <name evidence="1" type="ORF">SMRZ_LOCUS7111</name>
</gene>